<keyword evidence="1" id="KW-0732">Signal</keyword>
<sequence>MTRRALLLLAPALLLAGCASLNQVGAEVSSFGEWPAGRAGGTYAFERLPSQQQAGSRAAQLEALAAPALAKAGFQPAPAGAAPDVIVAIGSRVSRTDAAPWDDPLWVRWHAPLRAYRYGLYPARPWGSSFPPEPRYDREVALLLRDRASGQALYEARASNDGATMGSEALVGALFQAAMSDFPRADPKPHWVRVPLP</sequence>
<dbReference type="Proteomes" id="UP000288587">
    <property type="component" value="Unassembled WGS sequence"/>
</dbReference>
<dbReference type="Pfam" id="PF13590">
    <property type="entry name" value="DUF4136"/>
    <property type="match status" value="1"/>
</dbReference>
<reference evidence="3 4" key="1">
    <citation type="submission" date="2019-01" db="EMBL/GenBank/DDBJ databases">
        <authorList>
            <person name="Chen W.-M."/>
        </authorList>
    </citation>
    <scope>NUCLEOTIDE SEQUENCE [LARGE SCALE GENOMIC DNA]</scope>
    <source>
        <strain evidence="3 4">CCP-18</strain>
    </source>
</reference>
<feature type="chain" id="PRO_5018636004" evidence="1">
    <location>
        <begin position="22"/>
        <end position="197"/>
    </location>
</feature>
<evidence type="ECO:0000259" key="2">
    <source>
        <dbReference type="Pfam" id="PF13590"/>
    </source>
</evidence>
<evidence type="ECO:0000256" key="1">
    <source>
        <dbReference type="SAM" id="SignalP"/>
    </source>
</evidence>
<dbReference type="AlphaFoldDB" id="A0A3S3T9F0"/>
<accession>A0A3S3T9F0</accession>
<evidence type="ECO:0000313" key="3">
    <source>
        <dbReference type="EMBL" id="RVT86297.1"/>
    </source>
</evidence>
<dbReference type="RefSeq" id="WP_127682793.1">
    <property type="nucleotide sequence ID" value="NZ_SACM01000002.1"/>
</dbReference>
<gene>
    <name evidence="3" type="ORF">EOD73_09710</name>
</gene>
<organism evidence="3 4">
    <name type="scientific">Inhella crocodyli</name>
    <dbReference type="NCBI Taxonomy" id="2499851"/>
    <lineage>
        <taxon>Bacteria</taxon>
        <taxon>Pseudomonadati</taxon>
        <taxon>Pseudomonadota</taxon>
        <taxon>Betaproteobacteria</taxon>
        <taxon>Burkholderiales</taxon>
        <taxon>Sphaerotilaceae</taxon>
        <taxon>Inhella</taxon>
    </lineage>
</organism>
<dbReference type="InterPro" id="IPR025411">
    <property type="entry name" value="DUF4136"/>
</dbReference>
<name>A0A3S3T9F0_9BURK</name>
<protein>
    <submittedName>
        <fullName evidence="3">DUF4136 domain-containing protein</fullName>
    </submittedName>
</protein>
<dbReference type="EMBL" id="SACM01000002">
    <property type="protein sequence ID" value="RVT86297.1"/>
    <property type="molecule type" value="Genomic_DNA"/>
</dbReference>
<keyword evidence="4" id="KW-1185">Reference proteome</keyword>
<dbReference type="OrthoDB" id="8687009at2"/>
<evidence type="ECO:0000313" key="4">
    <source>
        <dbReference type="Proteomes" id="UP000288587"/>
    </source>
</evidence>
<comment type="caution">
    <text evidence="3">The sequence shown here is derived from an EMBL/GenBank/DDBJ whole genome shotgun (WGS) entry which is preliminary data.</text>
</comment>
<feature type="domain" description="DUF4136" evidence="2">
    <location>
        <begin position="29"/>
        <end position="183"/>
    </location>
</feature>
<proteinExistence type="predicted"/>
<dbReference type="PROSITE" id="PS51257">
    <property type="entry name" value="PROKAR_LIPOPROTEIN"/>
    <property type="match status" value="1"/>
</dbReference>
<feature type="signal peptide" evidence="1">
    <location>
        <begin position="1"/>
        <end position="21"/>
    </location>
</feature>